<feature type="domain" description="Peptidase S49" evidence="6">
    <location>
        <begin position="98"/>
        <end position="142"/>
    </location>
</feature>
<dbReference type="CDD" id="cd07023">
    <property type="entry name" value="S49_Sppa_N_C"/>
    <property type="match status" value="1"/>
</dbReference>
<dbReference type="InterPro" id="IPR029045">
    <property type="entry name" value="ClpP/crotonase-like_dom_sf"/>
</dbReference>
<comment type="similarity">
    <text evidence="1">Belongs to the peptidase S49 family.</text>
</comment>
<evidence type="ECO:0000256" key="2">
    <source>
        <dbReference type="ARBA" id="ARBA00022670"/>
    </source>
</evidence>
<dbReference type="GO" id="GO:0008236">
    <property type="term" value="F:serine-type peptidase activity"/>
    <property type="evidence" value="ECO:0007669"/>
    <property type="project" value="UniProtKB-KW"/>
</dbReference>
<dbReference type="Proteomes" id="UP000465846">
    <property type="component" value="Chromosome"/>
</dbReference>
<keyword evidence="5" id="KW-1133">Transmembrane helix</keyword>
<proteinExistence type="inferred from homology"/>
<keyword evidence="4" id="KW-0720">Serine protease</keyword>
<evidence type="ECO:0000256" key="3">
    <source>
        <dbReference type="ARBA" id="ARBA00022801"/>
    </source>
</evidence>
<dbReference type="EMBL" id="CP048739">
    <property type="protein sequence ID" value="QIB74443.1"/>
    <property type="molecule type" value="Genomic_DNA"/>
</dbReference>
<dbReference type="InterPro" id="IPR002142">
    <property type="entry name" value="Peptidase_S49"/>
</dbReference>
<dbReference type="PANTHER" id="PTHR42987">
    <property type="entry name" value="PEPTIDASE S49"/>
    <property type="match status" value="1"/>
</dbReference>
<dbReference type="PANTHER" id="PTHR42987:SF4">
    <property type="entry name" value="PROTEASE SOHB-RELATED"/>
    <property type="match status" value="1"/>
</dbReference>
<protein>
    <submittedName>
        <fullName evidence="7">S49 family peptidase</fullName>
    </submittedName>
</protein>
<sequence>MSRKSFSNFGRVLLVVGVIGLLVGAAVAPNVWERATGPDGTVAVVEMHGTITGDSATEVIDNLREARQNDSIRAVVLDINSPGGAASASEQLYLAVKRTQQEMPVVVSVTGMAASGGYYMTAPADEVYVTPASTVGSVGVRAVVPGSQAPSGEILTGPDKGSTSTNAEVRRRVEALRRAFVGSVMEERSESLKLTEEELSYAKVYSGARGVKLGLADSIGGIDTAIQGAADRAGLSDYAIVRMESPKQNPLSQLGFSANGQTASAAAANTQTTFDYQGVDTVQYLMLHGSIGAPSQEVKANESQ</sequence>
<dbReference type="GeneID" id="44079575"/>
<evidence type="ECO:0000313" key="8">
    <source>
        <dbReference type="Proteomes" id="UP000465846"/>
    </source>
</evidence>
<gene>
    <name evidence="7" type="ORF">G3I44_09200</name>
</gene>
<dbReference type="Gene3D" id="3.90.226.10">
    <property type="entry name" value="2-enoyl-CoA Hydratase, Chain A, domain 1"/>
    <property type="match status" value="1"/>
</dbReference>
<keyword evidence="2" id="KW-0645">Protease</keyword>
<keyword evidence="5" id="KW-0812">Transmembrane</keyword>
<keyword evidence="5" id="KW-0472">Membrane</keyword>
<evidence type="ECO:0000256" key="1">
    <source>
        <dbReference type="ARBA" id="ARBA00008683"/>
    </source>
</evidence>
<dbReference type="RefSeq" id="WP_163486371.1">
    <property type="nucleotide sequence ID" value="NZ_CP048739.1"/>
</dbReference>
<dbReference type="InterPro" id="IPR047272">
    <property type="entry name" value="S49_SppA_C"/>
</dbReference>
<feature type="transmembrane region" description="Helical" evidence="5">
    <location>
        <begin position="12"/>
        <end position="32"/>
    </location>
</feature>
<accession>A0A6C0UIL8</accession>
<evidence type="ECO:0000256" key="4">
    <source>
        <dbReference type="ARBA" id="ARBA00022825"/>
    </source>
</evidence>
<evidence type="ECO:0000313" key="7">
    <source>
        <dbReference type="EMBL" id="QIB74443.1"/>
    </source>
</evidence>
<dbReference type="SUPFAM" id="SSF52096">
    <property type="entry name" value="ClpP/crotonase"/>
    <property type="match status" value="1"/>
</dbReference>
<organism evidence="7 8">
    <name type="scientific">Halogeometricum borinquense</name>
    <dbReference type="NCBI Taxonomy" id="60847"/>
    <lineage>
        <taxon>Archaea</taxon>
        <taxon>Methanobacteriati</taxon>
        <taxon>Methanobacteriota</taxon>
        <taxon>Stenosarchaea group</taxon>
        <taxon>Halobacteria</taxon>
        <taxon>Halobacteriales</taxon>
        <taxon>Haloferacaceae</taxon>
        <taxon>Halogeometricum</taxon>
    </lineage>
</organism>
<dbReference type="AlphaFoldDB" id="A0A6C0UIL8"/>
<name>A0A6C0UIL8_9EURY</name>
<reference evidence="7 8" key="1">
    <citation type="submission" date="2020-02" db="EMBL/GenBank/DDBJ databases">
        <title>Whole genome sequence of Halogeometricum borinquense strain wsp4.</title>
        <authorList>
            <person name="Verma D.K."/>
            <person name="Gopal K."/>
            <person name="Prasad E.S."/>
        </authorList>
    </citation>
    <scope>NUCLEOTIDE SEQUENCE [LARGE SCALE GENOMIC DNA]</scope>
    <source>
        <strain evidence="8">wsp4</strain>
    </source>
</reference>
<keyword evidence="3" id="KW-0378">Hydrolase</keyword>
<evidence type="ECO:0000259" key="6">
    <source>
        <dbReference type="Pfam" id="PF01343"/>
    </source>
</evidence>
<evidence type="ECO:0000256" key="5">
    <source>
        <dbReference type="SAM" id="Phobius"/>
    </source>
</evidence>
<dbReference type="Pfam" id="PF01343">
    <property type="entry name" value="Peptidase_S49"/>
    <property type="match status" value="2"/>
</dbReference>
<dbReference type="GO" id="GO:0006508">
    <property type="term" value="P:proteolysis"/>
    <property type="evidence" value="ECO:0007669"/>
    <property type="project" value="UniProtKB-KW"/>
</dbReference>
<feature type="domain" description="Peptidase S49" evidence="6">
    <location>
        <begin position="167"/>
        <end position="235"/>
    </location>
</feature>